<protein>
    <submittedName>
        <fullName evidence="5">Double-stranded RNA-binding protein 1-like</fullName>
    </submittedName>
</protein>
<dbReference type="Pfam" id="PF00035">
    <property type="entry name" value="dsrm"/>
    <property type="match status" value="1"/>
</dbReference>
<dbReference type="GO" id="GO:0004525">
    <property type="term" value="F:ribonuclease III activity"/>
    <property type="evidence" value="ECO:0007669"/>
    <property type="project" value="TreeGrafter"/>
</dbReference>
<dbReference type="PANTHER" id="PTHR11207:SF1">
    <property type="entry name" value="DOUBLE-STRANDED RNA-BINDING PROTEIN 1"/>
    <property type="match status" value="1"/>
</dbReference>
<dbReference type="GO" id="GO:0005634">
    <property type="term" value="C:nucleus"/>
    <property type="evidence" value="ECO:0007669"/>
    <property type="project" value="TreeGrafter"/>
</dbReference>
<dbReference type="GO" id="GO:0003725">
    <property type="term" value="F:double-stranded RNA binding"/>
    <property type="evidence" value="ECO:0007669"/>
    <property type="project" value="TreeGrafter"/>
</dbReference>
<dbReference type="SMART" id="SM00358">
    <property type="entry name" value="DSRM"/>
    <property type="match status" value="1"/>
</dbReference>
<dbReference type="EMBL" id="LXQA010203101">
    <property type="protein sequence ID" value="MCI33278.1"/>
    <property type="molecule type" value="Genomic_DNA"/>
</dbReference>
<evidence type="ECO:0000256" key="2">
    <source>
        <dbReference type="PROSITE-ProRule" id="PRU00266"/>
    </source>
</evidence>
<dbReference type="Gene3D" id="3.30.160.20">
    <property type="match status" value="1"/>
</dbReference>
<dbReference type="SUPFAM" id="SSF54768">
    <property type="entry name" value="dsRNA-binding domain-like"/>
    <property type="match status" value="1"/>
</dbReference>
<dbReference type="AlphaFoldDB" id="A0A392R9F5"/>
<feature type="non-terminal residue" evidence="5">
    <location>
        <position position="145"/>
    </location>
</feature>
<evidence type="ECO:0000313" key="5">
    <source>
        <dbReference type="EMBL" id="MCI33278.1"/>
    </source>
</evidence>
<feature type="compositionally biased region" description="Basic residues" evidence="3">
    <location>
        <begin position="98"/>
        <end position="122"/>
    </location>
</feature>
<reference evidence="5 6" key="1">
    <citation type="journal article" date="2018" name="Front. Plant Sci.">
        <title>Red Clover (Trifolium pratense) and Zigzag Clover (T. medium) - A Picture of Genomic Similarities and Differences.</title>
        <authorList>
            <person name="Dluhosova J."/>
            <person name="Istvanek J."/>
            <person name="Nedelnik J."/>
            <person name="Repkova J."/>
        </authorList>
    </citation>
    <scope>NUCLEOTIDE SEQUENCE [LARGE SCALE GENOMIC DNA]</scope>
    <source>
        <strain evidence="6">cv. 10/8</strain>
        <tissue evidence="5">Leaf</tissue>
    </source>
</reference>
<dbReference type="GO" id="GO:0010468">
    <property type="term" value="P:regulation of gene expression"/>
    <property type="evidence" value="ECO:0007669"/>
    <property type="project" value="TreeGrafter"/>
</dbReference>
<evidence type="ECO:0000259" key="4">
    <source>
        <dbReference type="PROSITE" id="PS50137"/>
    </source>
</evidence>
<sequence>QEYAQKMNYAMPTYQCKKDDTPRRAPLFSCTVDIGGILYIGGRTKTKKEAEIKAARTALLAIQTNASQSSQNQFGPLTVIPSRKRPADSVADEAPKAPKPKKSRFKRKCSKRKLSRDKRRRIHADNAGDGANINPEVESVNGESG</sequence>
<feature type="region of interest" description="Disordered" evidence="3">
    <location>
        <begin position="63"/>
        <end position="145"/>
    </location>
</feature>
<feature type="compositionally biased region" description="Polar residues" evidence="3">
    <location>
        <begin position="63"/>
        <end position="75"/>
    </location>
</feature>
<dbReference type="PANTHER" id="PTHR11207">
    <property type="entry name" value="RIBONUCLEASE III"/>
    <property type="match status" value="1"/>
</dbReference>
<dbReference type="GO" id="GO:0006396">
    <property type="term" value="P:RNA processing"/>
    <property type="evidence" value="ECO:0007669"/>
    <property type="project" value="TreeGrafter"/>
</dbReference>
<dbReference type="Proteomes" id="UP000265520">
    <property type="component" value="Unassembled WGS sequence"/>
</dbReference>
<keyword evidence="6" id="KW-1185">Reference proteome</keyword>
<accession>A0A392R9F5</accession>
<evidence type="ECO:0000256" key="3">
    <source>
        <dbReference type="SAM" id="MobiDB-lite"/>
    </source>
</evidence>
<evidence type="ECO:0000256" key="1">
    <source>
        <dbReference type="ARBA" id="ARBA00022884"/>
    </source>
</evidence>
<dbReference type="InterPro" id="IPR014720">
    <property type="entry name" value="dsRBD_dom"/>
</dbReference>
<name>A0A392R9F5_9FABA</name>
<organism evidence="5 6">
    <name type="scientific">Trifolium medium</name>
    <dbReference type="NCBI Taxonomy" id="97028"/>
    <lineage>
        <taxon>Eukaryota</taxon>
        <taxon>Viridiplantae</taxon>
        <taxon>Streptophyta</taxon>
        <taxon>Embryophyta</taxon>
        <taxon>Tracheophyta</taxon>
        <taxon>Spermatophyta</taxon>
        <taxon>Magnoliopsida</taxon>
        <taxon>eudicotyledons</taxon>
        <taxon>Gunneridae</taxon>
        <taxon>Pentapetalae</taxon>
        <taxon>rosids</taxon>
        <taxon>fabids</taxon>
        <taxon>Fabales</taxon>
        <taxon>Fabaceae</taxon>
        <taxon>Papilionoideae</taxon>
        <taxon>50 kb inversion clade</taxon>
        <taxon>NPAAA clade</taxon>
        <taxon>Hologalegina</taxon>
        <taxon>IRL clade</taxon>
        <taxon>Trifolieae</taxon>
        <taxon>Trifolium</taxon>
    </lineage>
</organism>
<proteinExistence type="predicted"/>
<dbReference type="PROSITE" id="PS50137">
    <property type="entry name" value="DS_RBD"/>
    <property type="match status" value="1"/>
</dbReference>
<evidence type="ECO:0000313" key="6">
    <source>
        <dbReference type="Proteomes" id="UP000265520"/>
    </source>
</evidence>
<feature type="non-terminal residue" evidence="5">
    <location>
        <position position="1"/>
    </location>
</feature>
<keyword evidence="1 2" id="KW-0694">RNA-binding</keyword>
<feature type="domain" description="DRBM" evidence="4">
    <location>
        <begin position="1"/>
        <end position="64"/>
    </location>
</feature>
<comment type="caution">
    <text evidence="5">The sequence shown here is derived from an EMBL/GenBank/DDBJ whole genome shotgun (WGS) entry which is preliminary data.</text>
</comment>